<comment type="caution">
    <text evidence="1">The sequence shown here is derived from an EMBL/GenBank/DDBJ whole genome shotgun (WGS) entry which is preliminary data.</text>
</comment>
<gene>
    <name evidence="1" type="ORF">WMO43_09390</name>
</gene>
<name>A0ABV1HED5_9FIRM</name>
<sequence>MKPKVKAQKLDIHGISEKQNVFHNYDGVSAQFVHYGSADVYCTAMVPTVEKICGW</sequence>
<accession>A0ABV1HED5</accession>
<protein>
    <submittedName>
        <fullName evidence="1">Uncharacterized protein</fullName>
    </submittedName>
</protein>
<dbReference type="EMBL" id="JBBMEX010000009">
    <property type="protein sequence ID" value="MEQ2558080.1"/>
    <property type="molecule type" value="Genomic_DNA"/>
</dbReference>
<dbReference type="Proteomes" id="UP001454489">
    <property type="component" value="Unassembled WGS sequence"/>
</dbReference>
<keyword evidence="2" id="KW-1185">Reference proteome</keyword>
<evidence type="ECO:0000313" key="1">
    <source>
        <dbReference type="EMBL" id="MEQ2558080.1"/>
    </source>
</evidence>
<evidence type="ECO:0000313" key="2">
    <source>
        <dbReference type="Proteomes" id="UP001454489"/>
    </source>
</evidence>
<dbReference type="RefSeq" id="WP_177962537.1">
    <property type="nucleotide sequence ID" value="NZ_JBBMEX010000009.1"/>
</dbReference>
<reference evidence="1 2" key="1">
    <citation type="submission" date="2024-03" db="EMBL/GenBank/DDBJ databases">
        <title>Human intestinal bacterial collection.</title>
        <authorList>
            <person name="Pauvert C."/>
            <person name="Hitch T.C.A."/>
            <person name="Clavel T."/>
        </authorList>
    </citation>
    <scope>NUCLEOTIDE SEQUENCE [LARGE SCALE GENOMIC DNA]</scope>
    <source>
        <strain evidence="1 2">CLA-AA-H185</strain>
    </source>
</reference>
<organism evidence="1 2">
    <name type="scientific">Maccoyibacter intestinihominis</name>
    <dbReference type="NCBI Taxonomy" id="3133499"/>
    <lineage>
        <taxon>Bacteria</taxon>
        <taxon>Bacillati</taxon>
        <taxon>Bacillota</taxon>
        <taxon>Clostridia</taxon>
        <taxon>Lachnospirales</taxon>
        <taxon>Lachnospiraceae</taxon>
        <taxon>Maccoyibacter</taxon>
    </lineage>
</organism>
<proteinExistence type="predicted"/>